<evidence type="ECO:0000313" key="2">
    <source>
        <dbReference type="Proteomes" id="UP001226091"/>
    </source>
</evidence>
<dbReference type="Proteomes" id="UP001226091">
    <property type="component" value="Chromosome"/>
</dbReference>
<reference evidence="2" key="1">
    <citation type="journal article" date="2025" name="Aquaculture">
        <title>Assessment of the bioflocculant production and safety properties of Metabacillus hrfriensis sp. nov. based on phenotypic and whole-genome sequencing analysis.</title>
        <authorList>
            <person name="Zhang R."/>
            <person name="Zhao Z."/>
            <person name="Luo L."/>
            <person name="Wang S."/>
            <person name="Guo K."/>
            <person name="Xu W."/>
        </authorList>
    </citation>
    <scope>NUCLEOTIDE SEQUENCE [LARGE SCALE GENOMIC DNA]</scope>
    <source>
        <strain evidence="2">CT-WN-B3</strain>
    </source>
</reference>
<dbReference type="EMBL" id="CP126116">
    <property type="protein sequence ID" value="WHZ57927.1"/>
    <property type="molecule type" value="Genomic_DNA"/>
</dbReference>
<proteinExistence type="predicted"/>
<organism evidence="1 2">
    <name type="scientific">Metabacillus hrfriensis</name>
    <dbReference type="NCBI Taxonomy" id="3048891"/>
    <lineage>
        <taxon>Bacteria</taxon>
        <taxon>Bacillati</taxon>
        <taxon>Bacillota</taxon>
        <taxon>Bacilli</taxon>
        <taxon>Bacillales</taxon>
        <taxon>Bacillaceae</taxon>
        <taxon>Metabacillus</taxon>
    </lineage>
</organism>
<protein>
    <submittedName>
        <fullName evidence="1">Peptidyl-prolyl cis-trans isomerase</fullName>
    </submittedName>
</protein>
<evidence type="ECO:0000313" key="1">
    <source>
        <dbReference type="EMBL" id="WHZ57927.1"/>
    </source>
</evidence>
<keyword evidence="1" id="KW-0413">Isomerase</keyword>
<keyword evidence="2" id="KW-1185">Reference proteome</keyword>
<name>A0ACD4RBZ0_9BACI</name>
<accession>A0ACD4RBZ0</accession>
<gene>
    <name evidence="1" type="ORF">QLQ22_00455</name>
</gene>
<sequence>MNGKAVWPIIFGLVIINCFTLAYFLSKDDSIAAVVSGNQKSESIAVVGKKEITREDWMAELEERFGKETLEEMINFTVVEELAEKHSIKIPEEELERELTMYKSMYNSLDNERLTDTKELREQIRYSILLEELLTKDVEISDKELKAYYDSNKELYSIEDSYHLFHIVTETEEDALKVIEELKGGSSFEALAAEKSIDEFTANEGGELGFVSANNDYLPSQYVGEAEKLKIDEWSHPIKSKLGYSVLLLKEKLDGVQYSYEDVKNQMRRQIALEQMESAVSVKPLWEEAGVTWFYDDDTSKE</sequence>